<evidence type="ECO:0000256" key="3">
    <source>
        <dbReference type="ARBA" id="ARBA00022842"/>
    </source>
</evidence>
<dbReference type="Pfam" id="PF02746">
    <property type="entry name" value="MR_MLE_N"/>
    <property type="match status" value="1"/>
</dbReference>
<evidence type="ECO:0000256" key="2">
    <source>
        <dbReference type="ARBA" id="ARBA00022723"/>
    </source>
</evidence>
<dbReference type="InterPro" id="IPR013342">
    <property type="entry name" value="Mandelate_racemase_C"/>
</dbReference>
<dbReference type="UniPathway" id="UPA01057">
    <property type="reaction ID" value="UER00165"/>
</dbReference>
<dbReference type="SFLD" id="SFLDS00001">
    <property type="entry name" value="Enolase"/>
    <property type="match status" value="1"/>
</dbReference>
<dbReference type="InterPro" id="IPR013341">
    <property type="entry name" value="Mandelate_racemase_N_dom"/>
</dbReference>
<dbReference type="SFLD" id="SFLDF00009">
    <property type="entry name" value="o-succinylbenzoate_synthase"/>
    <property type="match status" value="1"/>
</dbReference>
<organism evidence="8 9">
    <name type="scientific">Salirhabdus euzebyi</name>
    <dbReference type="NCBI Taxonomy" id="394506"/>
    <lineage>
        <taxon>Bacteria</taxon>
        <taxon>Bacillati</taxon>
        <taxon>Bacillota</taxon>
        <taxon>Bacilli</taxon>
        <taxon>Bacillales</taxon>
        <taxon>Bacillaceae</taxon>
        <taxon>Salirhabdus</taxon>
    </lineage>
</organism>
<feature type="domain" description="Mandelate racemase/muconate lactonizing enzyme C-terminal" evidence="7">
    <location>
        <begin position="140"/>
        <end position="232"/>
    </location>
</feature>
<dbReference type="SUPFAM" id="SSF51604">
    <property type="entry name" value="Enolase C-terminal domain-like"/>
    <property type="match status" value="1"/>
</dbReference>
<evidence type="ECO:0000256" key="5">
    <source>
        <dbReference type="ARBA" id="ARBA00029491"/>
    </source>
</evidence>
<dbReference type="GO" id="GO:0043748">
    <property type="term" value="F:O-succinylbenzoate synthase activity"/>
    <property type="evidence" value="ECO:0007669"/>
    <property type="project" value="UniProtKB-EC"/>
</dbReference>
<dbReference type="SFLD" id="SFLDG00180">
    <property type="entry name" value="muconate_cycloisomerase"/>
    <property type="match status" value="1"/>
</dbReference>
<evidence type="ECO:0000256" key="6">
    <source>
        <dbReference type="NCBIfam" id="TIGR01928"/>
    </source>
</evidence>
<dbReference type="AlphaFoldDB" id="A0A841Q4W6"/>
<accession>A0A841Q4W6</accession>
<dbReference type="UniPathway" id="UPA00079"/>
<evidence type="ECO:0000256" key="1">
    <source>
        <dbReference type="ARBA" id="ARBA00001968"/>
    </source>
</evidence>
<evidence type="ECO:0000313" key="8">
    <source>
        <dbReference type="EMBL" id="MBB6453400.1"/>
    </source>
</evidence>
<gene>
    <name evidence="8" type="ORF">HNQ94_001849</name>
</gene>
<dbReference type="PANTHER" id="PTHR48073:SF5">
    <property type="entry name" value="O-SUCCINYLBENZOATE SYNTHASE"/>
    <property type="match status" value="1"/>
</dbReference>
<keyword evidence="4 8" id="KW-0456">Lyase</keyword>
<dbReference type="InterPro" id="IPR029065">
    <property type="entry name" value="Enolase_C-like"/>
</dbReference>
<keyword evidence="9" id="KW-1185">Reference proteome</keyword>
<dbReference type="InterPro" id="IPR036849">
    <property type="entry name" value="Enolase-like_C_sf"/>
</dbReference>
<dbReference type="EC" id="4.2.1.113" evidence="5 6"/>
<dbReference type="Gene3D" id="3.30.390.10">
    <property type="entry name" value="Enolase-like, N-terminal domain"/>
    <property type="match status" value="1"/>
</dbReference>
<proteinExistence type="predicted"/>
<comment type="cofactor">
    <cofactor evidence="1">
        <name>a divalent metal cation</name>
        <dbReference type="ChEBI" id="CHEBI:60240"/>
    </cofactor>
</comment>
<dbReference type="GO" id="GO:0009234">
    <property type="term" value="P:menaquinone biosynthetic process"/>
    <property type="evidence" value="ECO:0007669"/>
    <property type="project" value="UniProtKB-UniRule"/>
</dbReference>
<keyword evidence="3" id="KW-0460">Magnesium</keyword>
<dbReference type="CDD" id="cd03317">
    <property type="entry name" value="NAAAR"/>
    <property type="match status" value="1"/>
</dbReference>
<dbReference type="InterPro" id="IPR029017">
    <property type="entry name" value="Enolase-like_N"/>
</dbReference>
<dbReference type="Pfam" id="PF13378">
    <property type="entry name" value="MR_MLE_C"/>
    <property type="match status" value="1"/>
</dbReference>
<dbReference type="GO" id="GO:0016854">
    <property type="term" value="F:racemase and epimerase activity"/>
    <property type="evidence" value="ECO:0007669"/>
    <property type="project" value="UniProtKB-ARBA"/>
</dbReference>
<name>A0A841Q4W6_9BACI</name>
<dbReference type="SMART" id="SM00922">
    <property type="entry name" value="MR_MLE"/>
    <property type="match status" value="1"/>
</dbReference>
<dbReference type="RefSeq" id="WP_174497812.1">
    <property type="nucleotide sequence ID" value="NZ_CADDWK010000020.1"/>
</dbReference>
<reference evidence="8 9" key="1">
    <citation type="submission" date="2020-08" db="EMBL/GenBank/DDBJ databases">
        <title>Genomic Encyclopedia of Type Strains, Phase IV (KMG-IV): sequencing the most valuable type-strain genomes for metagenomic binning, comparative biology and taxonomic classification.</title>
        <authorList>
            <person name="Goeker M."/>
        </authorList>
    </citation>
    <scope>NUCLEOTIDE SEQUENCE [LARGE SCALE GENOMIC DNA]</scope>
    <source>
        <strain evidence="8 9">DSM 19612</strain>
    </source>
</reference>
<comment type="caution">
    <text evidence="8">The sequence shown here is derived from an EMBL/GenBank/DDBJ whole genome shotgun (WGS) entry which is preliminary data.</text>
</comment>
<dbReference type="EMBL" id="JACHGH010000005">
    <property type="protein sequence ID" value="MBB6453400.1"/>
    <property type="molecule type" value="Genomic_DNA"/>
</dbReference>
<protein>
    <recommendedName>
        <fullName evidence="5 6">o-succinylbenzoate synthase</fullName>
        <ecNumber evidence="5 6">4.2.1.113</ecNumber>
    </recommendedName>
</protein>
<evidence type="ECO:0000256" key="4">
    <source>
        <dbReference type="ARBA" id="ARBA00023239"/>
    </source>
</evidence>
<dbReference type="SUPFAM" id="SSF54826">
    <property type="entry name" value="Enolase N-terminal domain-like"/>
    <property type="match status" value="1"/>
</dbReference>
<keyword evidence="2" id="KW-0479">Metal-binding</keyword>
<dbReference type="GO" id="GO:0046872">
    <property type="term" value="F:metal ion binding"/>
    <property type="evidence" value="ECO:0007669"/>
    <property type="project" value="UniProtKB-KW"/>
</dbReference>
<evidence type="ECO:0000259" key="7">
    <source>
        <dbReference type="SMART" id="SM00922"/>
    </source>
</evidence>
<dbReference type="NCBIfam" id="TIGR01928">
    <property type="entry name" value="menC_lowGC_arch"/>
    <property type="match status" value="1"/>
</dbReference>
<dbReference type="Gene3D" id="3.20.20.120">
    <property type="entry name" value="Enolase-like C-terminal domain"/>
    <property type="match status" value="1"/>
</dbReference>
<dbReference type="Proteomes" id="UP000581688">
    <property type="component" value="Unassembled WGS sequence"/>
</dbReference>
<evidence type="ECO:0000313" key="9">
    <source>
        <dbReference type="Proteomes" id="UP000581688"/>
    </source>
</evidence>
<dbReference type="InterPro" id="IPR010197">
    <property type="entry name" value="OSBS/NAAAR"/>
</dbReference>
<dbReference type="PANTHER" id="PTHR48073">
    <property type="entry name" value="O-SUCCINYLBENZOATE SYNTHASE-RELATED"/>
    <property type="match status" value="1"/>
</dbReference>
<sequence length="366" mass="41354">MNLSQINLFHIGMNLRTPFVTHAGSVSEREAIIVEAVDQNGTSGWGDCVPFTTPFYTAETIDTAWHMLTNLFVPALNKGTITQPSDVNELLSSYKGHFMAKAGLEAALWDLYGKQNSMSLSKMIKGTKEQVEAGVVLSLEDDFEEKVAEYKAAGYKRYKLKVDKYKEREQIQQFRKVAPDVPVMFDGNGMYKEKDFDHLRSLDSLHILMIEQPFEQRDFYLHSKLQSQISTPICLDESVETITDTIQAKEFKSCSIINVKMNRVGGLTEALKIHDYSMSHNIRLWCGGMLDTGIGRAHNIALASLPGFSFPGDISESKRYWKRDIVFPEIKVENGEVKVPLGPGIGFDIDKEYIESLTKRQAFIKM</sequence>